<dbReference type="PANTHER" id="PTHR11177">
    <property type="entry name" value="CHITINASE"/>
    <property type="match status" value="1"/>
</dbReference>
<feature type="domain" description="GH18" evidence="1">
    <location>
        <begin position="1"/>
        <end position="161"/>
    </location>
</feature>
<dbReference type="GO" id="GO:0006032">
    <property type="term" value="P:chitin catabolic process"/>
    <property type="evidence" value="ECO:0007669"/>
    <property type="project" value="TreeGrafter"/>
</dbReference>
<protein>
    <submittedName>
        <fullName evidence="2">Chitotriosidase-1</fullName>
    </submittedName>
</protein>
<keyword evidence="3" id="KW-1185">Reference proteome</keyword>
<gene>
    <name evidence="2" type="ORF">Fcan01_17783</name>
</gene>
<dbReference type="EMBL" id="LNIX01000013">
    <property type="protein sequence ID" value="OXA47262.1"/>
    <property type="molecule type" value="Genomic_DNA"/>
</dbReference>
<reference evidence="2 3" key="1">
    <citation type="submission" date="2015-12" db="EMBL/GenBank/DDBJ databases">
        <title>The genome of Folsomia candida.</title>
        <authorList>
            <person name="Faddeeva A."/>
            <person name="Derks M.F."/>
            <person name="Anvar Y."/>
            <person name="Smit S."/>
            <person name="Van Straalen N."/>
            <person name="Roelofs D."/>
        </authorList>
    </citation>
    <scope>NUCLEOTIDE SEQUENCE [LARGE SCALE GENOMIC DNA]</scope>
    <source>
        <strain evidence="2 3">VU population</strain>
        <tissue evidence="2">Whole body</tissue>
    </source>
</reference>
<organism evidence="2 3">
    <name type="scientific">Folsomia candida</name>
    <name type="common">Springtail</name>
    <dbReference type="NCBI Taxonomy" id="158441"/>
    <lineage>
        <taxon>Eukaryota</taxon>
        <taxon>Metazoa</taxon>
        <taxon>Ecdysozoa</taxon>
        <taxon>Arthropoda</taxon>
        <taxon>Hexapoda</taxon>
        <taxon>Collembola</taxon>
        <taxon>Entomobryomorpha</taxon>
        <taxon>Isotomoidea</taxon>
        <taxon>Isotomidae</taxon>
        <taxon>Proisotominae</taxon>
        <taxon>Folsomia</taxon>
    </lineage>
</organism>
<dbReference type="Proteomes" id="UP000198287">
    <property type="component" value="Unassembled WGS sequence"/>
</dbReference>
<dbReference type="InterPro" id="IPR050314">
    <property type="entry name" value="Glycosyl_Hydrlase_18"/>
</dbReference>
<dbReference type="Pfam" id="PF00704">
    <property type="entry name" value="Glyco_hydro_18"/>
    <property type="match status" value="1"/>
</dbReference>
<evidence type="ECO:0000313" key="2">
    <source>
        <dbReference type="EMBL" id="OXA47262.1"/>
    </source>
</evidence>
<dbReference type="STRING" id="158441.A0A226DP00"/>
<dbReference type="GO" id="GO:0004568">
    <property type="term" value="F:chitinase activity"/>
    <property type="evidence" value="ECO:0007669"/>
    <property type="project" value="TreeGrafter"/>
</dbReference>
<evidence type="ECO:0000259" key="1">
    <source>
        <dbReference type="PROSITE" id="PS51910"/>
    </source>
</evidence>
<accession>A0A226DP00</accession>
<name>A0A226DP00_FOLCA</name>
<dbReference type="GO" id="GO:0008061">
    <property type="term" value="F:chitin binding"/>
    <property type="evidence" value="ECO:0007669"/>
    <property type="project" value="TreeGrafter"/>
</dbReference>
<dbReference type="AlphaFoldDB" id="A0A226DP00"/>
<dbReference type="Gene3D" id="3.20.20.80">
    <property type="entry name" value="Glycosidases"/>
    <property type="match status" value="1"/>
</dbReference>
<dbReference type="PANTHER" id="PTHR11177:SF317">
    <property type="entry name" value="CHITINASE 12-RELATED"/>
    <property type="match status" value="1"/>
</dbReference>
<dbReference type="SUPFAM" id="SSF51445">
    <property type="entry name" value="(Trans)glycosidases"/>
    <property type="match status" value="1"/>
</dbReference>
<dbReference type="PROSITE" id="PS51910">
    <property type="entry name" value="GH18_2"/>
    <property type="match status" value="1"/>
</dbReference>
<proteinExistence type="predicted"/>
<sequence>MPFEPSNIDPSLCTHVIYPYMGMTEDNFNIYSRNPPLDYGPGEVEPYPDDPEVDQGEFDMIRKTANLKGDNPALKTMASIGGPLQSSRSFSNMARHVANRTLFLKSVTNFPDTYNLDGIDDLRAAFTNLTAFTGKNYTLTAGLGCTGDIIDIGYDVPKLAE</sequence>
<dbReference type="GO" id="GO:0005576">
    <property type="term" value="C:extracellular region"/>
    <property type="evidence" value="ECO:0007669"/>
    <property type="project" value="TreeGrafter"/>
</dbReference>
<dbReference type="InterPro" id="IPR017853">
    <property type="entry name" value="GH"/>
</dbReference>
<dbReference type="InterPro" id="IPR001223">
    <property type="entry name" value="Glyco_hydro18_cat"/>
</dbReference>
<dbReference type="OrthoDB" id="76388at2759"/>
<comment type="caution">
    <text evidence="2">The sequence shown here is derived from an EMBL/GenBank/DDBJ whole genome shotgun (WGS) entry which is preliminary data.</text>
</comment>
<evidence type="ECO:0000313" key="3">
    <source>
        <dbReference type="Proteomes" id="UP000198287"/>
    </source>
</evidence>
<dbReference type="GO" id="GO:0005975">
    <property type="term" value="P:carbohydrate metabolic process"/>
    <property type="evidence" value="ECO:0007669"/>
    <property type="project" value="InterPro"/>
</dbReference>